<keyword evidence="3" id="KW-0694">RNA-binding</keyword>
<accession>A0A381R4D3</accession>
<keyword evidence="5" id="KW-0687">Ribonucleoprotein</keyword>
<evidence type="ECO:0000256" key="2">
    <source>
        <dbReference type="ARBA" id="ARBA00022730"/>
    </source>
</evidence>
<organism evidence="6">
    <name type="scientific">marine metagenome</name>
    <dbReference type="NCBI Taxonomy" id="408172"/>
    <lineage>
        <taxon>unclassified sequences</taxon>
        <taxon>metagenomes</taxon>
        <taxon>ecological metagenomes</taxon>
    </lineage>
</organism>
<dbReference type="InterPro" id="IPR019984">
    <property type="entry name" value="Ribosomal_uS17_bact/chlr"/>
</dbReference>
<evidence type="ECO:0008006" key="7">
    <source>
        <dbReference type="Google" id="ProtNLM"/>
    </source>
</evidence>
<evidence type="ECO:0000256" key="1">
    <source>
        <dbReference type="ARBA" id="ARBA00010254"/>
    </source>
</evidence>
<dbReference type="GO" id="GO:0019843">
    <property type="term" value="F:rRNA binding"/>
    <property type="evidence" value="ECO:0007669"/>
    <property type="project" value="UniProtKB-KW"/>
</dbReference>
<dbReference type="Gene3D" id="2.40.50.140">
    <property type="entry name" value="Nucleic acid-binding proteins"/>
    <property type="match status" value="1"/>
</dbReference>
<dbReference type="InterPro" id="IPR000266">
    <property type="entry name" value="Ribosomal_uS17"/>
</dbReference>
<dbReference type="NCBIfam" id="NF004123">
    <property type="entry name" value="PRK05610.1"/>
    <property type="match status" value="1"/>
</dbReference>
<gene>
    <name evidence="6" type="ORF">METZ01_LOCUS37551</name>
</gene>
<dbReference type="GO" id="GO:0022627">
    <property type="term" value="C:cytosolic small ribosomal subunit"/>
    <property type="evidence" value="ECO:0007669"/>
    <property type="project" value="TreeGrafter"/>
</dbReference>
<comment type="similarity">
    <text evidence="1">Belongs to the universal ribosomal protein uS17 family.</text>
</comment>
<evidence type="ECO:0000313" key="6">
    <source>
        <dbReference type="EMBL" id="SUZ84697.1"/>
    </source>
</evidence>
<evidence type="ECO:0000256" key="5">
    <source>
        <dbReference type="ARBA" id="ARBA00023274"/>
    </source>
</evidence>
<name>A0A381R4D3_9ZZZZ</name>
<dbReference type="Pfam" id="PF00366">
    <property type="entry name" value="Ribosomal_S17"/>
    <property type="match status" value="1"/>
</dbReference>
<dbReference type="HAMAP" id="MF_01345_B">
    <property type="entry name" value="Ribosomal_uS17_B"/>
    <property type="match status" value="1"/>
</dbReference>
<protein>
    <recommendedName>
        <fullName evidence="7">30S ribosomal protein S17</fullName>
    </recommendedName>
</protein>
<dbReference type="InterPro" id="IPR012340">
    <property type="entry name" value="NA-bd_OB-fold"/>
</dbReference>
<dbReference type="SUPFAM" id="SSF50249">
    <property type="entry name" value="Nucleic acid-binding proteins"/>
    <property type="match status" value="1"/>
</dbReference>
<dbReference type="AlphaFoldDB" id="A0A381R4D3"/>
<dbReference type="GO" id="GO:0006412">
    <property type="term" value="P:translation"/>
    <property type="evidence" value="ECO:0007669"/>
    <property type="project" value="InterPro"/>
</dbReference>
<reference evidence="6" key="1">
    <citation type="submission" date="2018-05" db="EMBL/GenBank/DDBJ databases">
        <authorList>
            <person name="Lanie J.A."/>
            <person name="Ng W.-L."/>
            <person name="Kazmierczak K.M."/>
            <person name="Andrzejewski T.M."/>
            <person name="Davidsen T.M."/>
            <person name="Wayne K.J."/>
            <person name="Tettelin H."/>
            <person name="Glass J.I."/>
            <person name="Rusch D."/>
            <person name="Podicherti R."/>
            <person name="Tsui H.-C.T."/>
            <person name="Winkler M.E."/>
        </authorList>
    </citation>
    <scope>NUCLEOTIDE SEQUENCE</scope>
</reference>
<dbReference type="NCBIfam" id="TIGR03635">
    <property type="entry name" value="uS17_bact"/>
    <property type="match status" value="1"/>
</dbReference>
<proteinExistence type="inferred from homology"/>
<dbReference type="PANTHER" id="PTHR10744">
    <property type="entry name" value="40S RIBOSOMAL PROTEIN S11 FAMILY MEMBER"/>
    <property type="match status" value="1"/>
</dbReference>
<evidence type="ECO:0000256" key="3">
    <source>
        <dbReference type="ARBA" id="ARBA00022884"/>
    </source>
</evidence>
<dbReference type="EMBL" id="UINC01001603">
    <property type="protein sequence ID" value="SUZ84697.1"/>
    <property type="molecule type" value="Genomic_DNA"/>
</dbReference>
<evidence type="ECO:0000256" key="4">
    <source>
        <dbReference type="ARBA" id="ARBA00022980"/>
    </source>
</evidence>
<dbReference type="CDD" id="cd00364">
    <property type="entry name" value="Ribosomal_uS17"/>
    <property type="match status" value="1"/>
</dbReference>
<dbReference type="GO" id="GO:0003735">
    <property type="term" value="F:structural constituent of ribosome"/>
    <property type="evidence" value="ECO:0007669"/>
    <property type="project" value="InterPro"/>
</dbReference>
<keyword evidence="4" id="KW-0689">Ribosomal protein</keyword>
<dbReference type="PANTHER" id="PTHR10744:SF1">
    <property type="entry name" value="SMALL RIBOSOMAL SUBUNIT PROTEIN US17M"/>
    <property type="match status" value="1"/>
</dbReference>
<dbReference type="PRINTS" id="PR00973">
    <property type="entry name" value="RIBOSOMALS17"/>
</dbReference>
<sequence>MAVKRRRQTLRGEVVSTKMDKTVTVKVTRKVRHPLYKKFVKHYKKYLSHVTSVEPNLGDIVKISSIHPISKLKRWQVSEIIRKSEKIG</sequence>
<keyword evidence="2" id="KW-0699">rRNA-binding</keyword>